<comment type="cofactor">
    <cofactor evidence="1">
        <name>pyridoxal 5'-phosphate</name>
        <dbReference type="ChEBI" id="CHEBI:597326"/>
    </cofactor>
</comment>
<dbReference type="Gene3D" id="3.30.1520.10">
    <property type="entry name" value="Phox-like domain"/>
    <property type="match status" value="1"/>
</dbReference>
<dbReference type="SUPFAM" id="SSF50978">
    <property type="entry name" value="WD40 repeat-like"/>
    <property type="match status" value="4"/>
</dbReference>
<evidence type="ECO:0000256" key="1">
    <source>
        <dbReference type="ARBA" id="ARBA00001933"/>
    </source>
</evidence>
<keyword evidence="9" id="KW-0663">Pyridoxal phosphate</keyword>
<dbReference type="GO" id="GO:0008017">
    <property type="term" value="F:microtubule binding"/>
    <property type="evidence" value="ECO:0007669"/>
    <property type="project" value="TreeGrafter"/>
</dbReference>
<dbReference type="InterPro" id="IPR002048">
    <property type="entry name" value="EF_hand_dom"/>
</dbReference>
<evidence type="ECO:0000256" key="10">
    <source>
        <dbReference type="PROSITE-ProRule" id="PRU00221"/>
    </source>
</evidence>
<dbReference type="Gene3D" id="3.40.640.10">
    <property type="entry name" value="Type I PLP-dependent aspartate aminotransferase-like (Major domain)"/>
    <property type="match status" value="2"/>
</dbReference>
<dbReference type="GO" id="GO:0005509">
    <property type="term" value="F:calcium ion binding"/>
    <property type="evidence" value="ECO:0007669"/>
    <property type="project" value="InterPro"/>
</dbReference>
<evidence type="ECO:0000256" key="3">
    <source>
        <dbReference type="ARBA" id="ARBA00008392"/>
    </source>
</evidence>
<dbReference type="InterPro" id="IPR001917">
    <property type="entry name" value="Aminotrans_II_pyridoxalP_BS"/>
</dbReference>
<dbReference type="Pfam" id="PF23409">
    <property type="entry name" value="Beta-prop_EML"/>
    <property type="match status" value="3"/>
</dbReference>
<feature type="repeat" description="WD" evidence="10">
    <location>
        <begin position="2866"/>
        <end position="2885"/>
    </location>
</feature>
<dbReference type="PROSITE" id="PS50222">
    <property type="entry name" value="EF_HAND_2"/>
    <property type="match status" value="1"/>
</dbReference>
<evidence type="ECO:0000256" key="6">
    <source>
        <dbReference type="ARBA" id="ARBA00022679"/>
    </source>
</evidence>
<sequence>TSMNIQVTGFKDVQDNGAKFTTYLTHVEYKGATWTVPIRYSRYHEFYTQISKTDKQVTGLTFPPKSFFAPSSDKRKKQLDTFMKGLAPMELSTNGQVLLFDLLHVQKHVQEKKEEIVPEPAQDEDNQESHEVPDEIKDEDTEEKEPTEVEEVDEADAPAEGEANVDGVAAVQSTEAAVNLISKICFNYAAKKRTIEAGKPTSNQEELAVESEVAPVAAKLDTPSTIAQELSAKVDESTTQTVDTSLLESSEKVPVEDAVAPQVNAAQETIATQKIATEVNATQDITEKVIPTQEIPADVITTKEIATEAITTKEFAAEAIATKEIATEAQVHNATPSSPAIKPVEVAASVTPIEISTPQVATVVPQVASTCVEENSASIAPLQATSPEKVKKQSPVVQVDIINANQVLSPVLATKSRPAFNSVDVTTTDDELQPHVRPGKKALTDEQKKRRNQRRAMKRKNFPLEQGLVQIIYKQIYCVLSVHVHSSSLYTTPSIFIIFVSPNMAERLRGFNQPTVWHEFTPLALQHQAVNLGQGFPDWPCDAFVKEAAKAAVDADLNQYARPQGHLRLVRAIASQYSQQLQHAIVPETDVAVGVGATEVMYSTLAGLLSCPQDEVLVMEPAFDIYAAQVQMTGGTCTFVPLRFNATRSQYELDVKAVEDAFTSNTRVLIINSPHNPTGTIFTRTELEALAKIVERYPNVVVLCDDVYEHIAFEEYTRFGTLPRMFDRTITIGSAGKTFSVTGWKIGWAVGPSKLIQRIHLANNWIQFSVATPLQEAVATMLEQAVLPYKGYSSYYKYVTERYKKNRDRLVIAFQNLGLNVVVAQGGAFLFVDISNVEIPKEYLKDSSPDYAFCRYLTIEKKVTAIPTSAFYCDAHKANGHQYARFAYCKSDEAITLAIQRMQSLILKSVMGTILGKQRYNEEPVELIRETKYFSQWKLDDVRDLYARFRKTWGFAITESQLESLILLKQPEAVSLKEIFSILDSTRDGRLDGRIDGLEFIGGLTVICQGPFEEKARFAFEVFDFNMNGSLSPIELALLMRSCYGGITILTGGRLASVPSIPTFVQVAQQAFTRFDKDHGEALNYEEFIMWARSNREFMLYMDTFRIISETAKEHVPEAEWIQEASDDDSDIEIECCIPAQVQEPTSSAEASQNSFHLEPWMVEPLNPRPTPARLPPVNISLEWVYGYRGYDARNNVRYTTQGDIVYTISRHAIVFNIAKHQQRYYQGHRNEILSLAVCNNGDKVATGDVGPSCAIHIWSPVTLECLSILTQFHDDGIALVAFSNRYDTQLVSVGLDVNHRIAIWDWSSKSVLASGIGSTKKALAVAIHDNGKEVVVAGEKSLEFFTVEHRILKKERASLGTTGILQGFLSVVYYQNFVVVGTSSGQLYQFQNRKLIRTTQAHPVKESINCLYVARASLFSGGKDGTVHQWDSTLQTIGHPLDLSTLHLTLSDFRISSLCYNFNEATNQGTLLVGTRSSKIFEINEVTLETTLVTAFHQQHACTGLATTPKRAEFATCGGDRVLRLWSLRKRQPLASLPLMMYATGQCLAYSTSGDVIAMGCSDGTVVMVDHALNKLRTNFRHTDKAILVVKFASSDRLFAAASANGLIYIYRIDISTCRVNQQSLLKPLGNESPLPATSLDFSIDAKYLQSQHGHTLRFWNIPTASRVSIIQRIRDVCWASFTSSIGYSVQMLHSLHGKVLANTRNRHENLLASMTDDGYISLRAYPSLKNLDKRVLGHTRLTKTSGKDTHSAAFLGFARNDGLLITATNADHCICQWKIMKEMPDEQPKPLSVLTRIEDPCADAHLIEWTPSTVQVKVNTAMTALLTPSYYTPNLQHKIEAPDLDLELDHVHGMNWSNGRAMLGVSENGEILYSAATIGISFEPSSRTQRRYVYHKKRITSLAVHPSGKYVATGSMTQIVVWDPATLDTLGVLPVVAPVLFLSFNSSDLLMSVLADQYHTVSAYLWKEMHVIDHAQNTLERVMDVTFTLNGSTFVTCGINHMRFWTIENRYHLTSQQGVFGRVALRQPLICADTAGDRYTITGCNDGSLIVWEYTHALQVLKAHSAPVTNAFSHPAKKQVVTSASDGSLIVWSINLKDPQLFQQCGRWNTEKQNAIVGIAAQDVNLLIVTDESLLIELPPASLEGHLLGKAALSNGPTILLTWHGQELGAIRGMACHPTLDLIATAGDDKTVRVWDLQTHLQLRFANFPTTPTTLAYSPSPMHENKLHLAASLTSGTLVILNEATLEIVQSMPFSRHQSSDIKYSSCSTVLAIACHDAKIYIVTIKDKVQYSVTAVCETSMVNLRNPVAYIDFNCDATILRSNTSVLECAFWDVASGKLLEHSVAARETHWHSVTCPKNWALVGVTTTEEDYNTFIPLSCSDRVQPEVKPPTPQTPFTSALPTVVVGDMLGRLKLLWYPCVEKGASKTYYGHASPLRTVRFTARNSFVVSLGSFDRTLLIWKTDFAEELKAITATNALDEKDRHLVHLADERLLHIELEKKPKGDEFLAVKPWLGAVREPSGWLIVIDDGAQTESQLDLSFVYGYRGFDTRNNLWYGADSTTCIYHTAALGIVYNKNQHRQIFHYGHTDDIISLAVHPEGHLVVSGERGRLPKIIIWDANSGSSLCTISGFHRRGVLLLAFSSTGEYIVSHGMDDDHSLAIYSLQGKLVASCSSSKQKILGVDVMERDGLSVGEKTVLFWSLSQTTISMKKGTFGKGDPRGTVLCGIFVSGEAVTGQADGSIYRWKGRVVNSVHLKSHEGPVNCLQYDSKSKNILSGGKDGAIKIWTAILEPLFTYDLKRAGNVTLINASIRSISIKDSKILLGTQGCEICEVDLVDIKSKKEIPVQKFIEGHAGGELWGLAPHPQKQQFVTAGDDGTIRLWDSPNRVLLARHSMPKKFRAVAISPDGTHIAVGTNDGSVINGLYLYFEHSVVVDLRVSLKAISCLRYAPDGKTLAVGSHDQRIYLFTAPSYTKKCVCKGHSSYITSIDFSSDSQYLQSNCGQVDKGKQITSANALRDVKWHTWTCTLGWPVQGIWPPCGDGTDINATCRAFSQKTILTVDDNGKVNLFRYPSVASNSKAKEYSGHSSHVTNCTFTKGDMFAISTGGMDNAIFQFSRMAKDDEHVPIVAAFLCYFNYAILITFGRLRDFFGTWIGFSRYQSGKDRRAGVADMFIAWENFYTNRIYHRVQDVFNRPVASAPGARIDVIKRVSHDGNKSMTWTNETQNCLNLGSYNYLGFADDWMGTCSRMVLPSVDNFNVCSNSPSGEYGSTPLHEELENLVAEFVGKPAAIVYNMGYGTNSTSIPALMGPGTLILSDALNHTSIVNGARASGATVAVFKHNNATHLEAMLRTKIAEGQPRTHRPWKKIFVIVEGIYSMEGEICKLREITDVAKKYRAYMYVDEAHSIGALGATGRGVCEYTGVDPSEIDILMGTFTKSFGGMGGYIAASKEIIHVLKHASAGHTHGTSLSPVITAQVLAAFKVIMGRDGTTIGAEKIKALRDNSNYLRQGLQDIGVVTLGQFDSPVIPVMLYSISKIAEFSRQCLKHDMAVVTVGFPATPLLLGRARFCVSAAHTKSDLELALKNLAQVTATVHIRFEKHTFG</sequence>
<dbReference type="Proteomes" id="UP000243217">
    <property type="component" value="Unassembled WGS sequence"/>
</dbReference>
<evidence type="ECO:0000313" key="13">
    <source>
        <dbReference type="EMBL" id="OQS04611.1"/>
    </source>
</evidence>
<dbReference type="InterPro" id="IPR036322">
    <property type="entry name" value="WD40_repeat_dom_sf"/>
</dbReference>
<dbReference type="InterPro" id="IPR055439">
    <property type="entry name" value="Beta-prop_EML_1st"/>
</dbReference>
<dbReference type="InterPro" id="IPR036871">
    <property type="entry name" value="PX_dom_sf"/>
</dbReference>
<feature type="repeat" description="WD" evidence="10">
    <location>
        <begin position="2063"/>
        <end position="2097"/>
    </location>
</feature>
<evidence type="ECO:0000313" key="14">
    <source>
        <dbReference type="Proteomes" id="UP000243217"/>
    </source>
</evidence>
<dbReference type="PROSITE" id="PS00678">
    <property type="entry name" value="WD_REPEATS_1"/>
    <property type="match status" value="1"/>
</dbReference>
<dbReference type="CDD" id="cd00609">
    <property type="entry name" value="AAT_like"/>
    <property type="match status" value="1"/>
</dbReference>
<dbReference type="PANTHER" id="PTHR13720">
    <property type="entry name" value="WD-40 REPEAT PROTEIN"/>
    <property type="match status" value="1"/>
</dbReference>
<dbReference type="InterPro" id="IPR011992">
    <property type="entry name" value="EF-hand-dom_pair"/>
</dbReference>
<accession>A0A1W0A349</accession>
<dbReference type="PROSITE" id="PS50082">
    <property type="entry name" value="WD_REPEATS_2"/>
    <property type="match status" value="5"/>
</dbReference>
<evidence type="ECO:0000259" key="12">
    <source>
        <dbReference type="PROSITE" id="PS50222"/>
    </source>
</evidence>
<dbReference type="GO" id="GO:0035091">
    <property type="term" value="F:phosphatidylinositol binding"/>
    <property type="evidence" value="ECO:0007669"/>
    <property type="project" value="InterPro"/>
</dbReference>
<name>A0A1W0A349_9STRA</name>
<dbReference type="CDD" id="cd06093">
    <property type="entry name" value="PX_domain"/>
    <property type="match status" value="1"/>
</dbReference>
<dbReference type="FunFam" id="3.40.640.10:FF:000024">
    <property type="entry name" value="Kynurenine--oxoglutarate transaminase 3"/>
    <property type="match status" value="1"/>
</dbReference>
<dbReference type="InterPro" id="IPR019775">
    <property type="entry name" value="WD40_repeat_CS"/>
</dbReference>
<dbReference type="InterPro" id="IPR018247">
    <property type="entry name" value="EF_Hand_1_Ca_BS"/>
</dbReference>
<dbReference type="InterPro" id="IPR015424">
    <property type="entry name" value="PyrdxlP-dep_Trfase"/>
</dbReference>
<dbReference type="Gene3D" id="3.90.1150.10">
    <property type="entry name" value="Aspartate Aminotransferase, domain 1"/>
    <property type="match status" value="2"/>
</dbReference>
<feature type="domain" description="EF-hand" evidence="12">
    <location>
        <begin position="1011"/>
        <end position="1046"/>
    </location>
</feature>
<dbReference type="CDD" id="cd00051">
    <property type="entry name" value="EFh"/>
    <property type="match status" value="1"/>
</dbReference>
<dbReference type="SUPFAM" id="SSF53383">
    <property type="entry name" value="PLP-dependent transferases"/>
    <property type="match status" value="2"/>
</dbReference>
<dbReference type="STRING" id="74557.A0A1W0A349"/>
<proteinExistence type="inferred from homology"/>
<dbReference type="FunFam" id="2.130.10.10:FF:000320">
    <property type="entry name" value="echinoderm microtubule-associated protein-like 6"/>
    <property type="match status" value="1"/>
</dbReference>
<dbReference type="InterPro" id="IPR015421">
    <property type="entry name" value="PyrdxlP-dep_Trfase_major"/>
</dbReference>
<dbReference type="Pfam" id="PF00155">
    <property type="entry name" value="Aminotran_1_2"/>
    <property type="match status" value="2"/>
</dbReference>
<feature type="compositionally biased region" description="Acidic residues" evidence="11">
    <location>
        <begin position="136"/>
        <end position="159"/>
    </location>
</feature>
<gene>
    <name evidence="13" type="ORF">THRCLA_03169</name>
</gene>
<keyword evidence="5" id="KW-0032">Aminotransferase</keyword>
<dbReference type="PROSITE" id="PS50294">
    <property type="entry name" value="WD_REPEATS_REGION"/>
    <property type="match status" value="2"/>
</dbReference>
<evidence type="ECO:0000256" key="8">
    <source>
        <dbReference type="ARBA" id="ARBA00022837"/>
    </source>
</evidence>
<dbReference type="Pfam" id="PF23414">
    <property type="entry name" value="Beta-prop_EML_2"/>
    <property type="match status" value="3"/>
</dbReference>
<keyword evidence="7" id="KW-0677">Repeat</keyword>
<keyword evidence="14" id="KW-1185">Reference proteome</keyword>
<feature type="compositionally biased region" description="Basic residues" evidence="11">
    <location>
        <begin position="449"/>
        <end position="459"/>
    </location>
</feature>
<dbReference type="OrthoDB" id="47802at2759"/>
<dbReference type="PANTHER" id="PTHR13720:SF33">
    <property type="entry name" value="HELP DOMAIN-CONTAINING PROTEIN"/>
    <property type="match status" value="1"/>
</dbReference>
<keyword evidence="8" id="KW-0106">Calcium</keyword>
<dbReference type="CDD" id="cd06454">
    <property type="entry name" value="KBL_like"/>
    <property type="match status" value="1"/>
</dbReference>
<feature type="repeat" description="WD" evidence="10">
    <location>
        <begin position="2757"/>
        <end position="2788"/>
    </location>
</feature>
<protein>
    <submittedName>
        <fullName evidence="13">Serine palmitoyltransferase</fullName>
    </submittedName>
</protein>
<organism evidence="13 14">
    <name type="scientific">Thraustotheca clavata</name>
    <dbReference type="NCBI Taxonomy" id="74557"/>
    <lineage>
        <taxon>Eukaryota</taxon>
        <taxon>Sar</taxon>
        <taxon>Stramenopiles</taxon>
        <taxon>Oomycota</taxon>
        <taxon>Saprolegniomycetes</taxon>
        <taxon>Saprolegniales</taxon>
        <taxon>Achlyaceae</taxon>
        <taxon>Thraustotheca</taxon>
    </lineage>
</organism>
<evidence type="ECO:0000256" key="2">
    <source>
        <dbReference type="ARBA" id="ARBA00007441"/>
    </source>
</evidence>
<evidence type="ECO:0000256" key="5">
    <source>
        <dbReference type="ARBA" id="ARBA00022576"/>
    </source>
</evidence>
<keyword evidence="4 10" id="KW-0853">WD repeat</keyword>
<dbReference type="SMART" id="SM00054">
    <property type="entry name" value="EFh"/>
    <property type="match status" value="3"/>
</dbReference>
<feature type="non-terminal residue" evidence="13">
    <location>
        <position position="1"/>
    </location>
</feature>
<feature type="repeat" description="WD" evidence="10">
    <location>
        <begin position="2431"/>
        <end position="2473"/>
    </location>
</feature>
<feature type="region of interest" description="Disordered" evidence="11">
    <location>
        <begin position="428"/>
        <end position="459"/>
    </location>
</feature>
<comment type="similarity">
    <text evidence="2">Belongs to the class-I pyridoxal-phosphate-dependent aminotransferase family.</text>
</comment>
<feature type="region of interest" description="Disordered" evidence="11">
    <location>
        <begin position="111"/>
        <end position="164"/>
    </location>
</feature>
<dbReference type="EMBL" id="JNBS01000585">
    <property type="protein sequence ID" value="OQS04611.1"/>
    <property type="molecule type" value="Genomic_DNA"/>
</dbReference>
<dbReference type="SUPFAM" id="SSF64268">
    <property type="entry name" value="PX domain"/>
    <property type="match status" value="1"/>
</dbReference>
<dbReference type="Gene3D" id="2.130.10.10">
    <property type="entry name" value="YVTN repeat-like/Quinoprotein amine dehydrogenase"/>
    <property type="match status" value="6"/>
</dbReference>
<comment type="caution">
    <text evidence="13">The sequence shown here is derived from an EMBL/GenBank/DDBJ whole genome shotgun (WGS) entry which is preliminary data.</text>
</comment>
<evidence type="ECO:0000256" key="9">
    <source>
        <dbReference type="ARBA" id="ARBA00022898"/>
    </source>
</evidence>
<dbReference type="PROSITE" id="PS00018">
    <property type="entry name" value="EF_HAND_1"/>
    <property type="match status" value="1"/>
</dbReference>
<dbReference type="InterPro" id="IPR015422">
    <property type="entry name" value="PyrdxlP-dep_Trfase_small"/>
</dbReference>
<feature type="repeat" description="WD" evidence="10">
    <location>
        <begin position="2173"/>
        <end position="2207"/>
    </location>
</feature>
<dbReference type="SUPFAM" id="SSF47473">
    <property type="entry name" value="EF-hand"/>
    <property type="match status" value="1"/>
</dbReference>
<dbReference type="InterPro" id="IPR001680">
    <property type="entry name" value="WD40_rpt"/>
</dbReference>
<dbReference type="InterPro" id="IPR050630">
    <property type="entry name" value="WD_repeat_EMAP"/>
</dbReference>
<evidence type="ECO:0000256" key="4">
    <source>
        <dbReference type="ARBA" id="ARBA00022574"/>
    </source>
</evidence>
<dbReference type="Pfam" id="PF03451">
    <property type="entry name" value="HELP"/>
    <property type="match status" value="2"/>
</dbReference>
<dbReference type="PROSITE" id="PS00599">
    <property type="entry name" value="AA_TRANSFER_CLASS_2"/>
    <property type="match status" value="1"/>
</dbReference>
<dbReference type="InterPro" id="IPR004839">
    <property type="entry name" value="Aminotransferase_I/II_large"/>
</dbReference>
<dbReference type="InterPro" id="IPR015943">
    <property type="entry name" value="WD40/YVTN_repeat-like_dom_sf"/>
</dbReference>
<dbReference type="Gene3D" id="1.10.238.10">
    <property type="entry name" value="EF-hand"/>
    <property type="match status" value="1"/>
</dbReference>
<dbReference type="GO" id="GO:0005929">
    <property type="term" value="C:cilium"/>
    <property type="evidence" value="ECO:0007669"/>
    <property type="project" value="UniProtKB-ARBA"/>
</dbReference>
<keyword evidence="6 13" id="KW-0808">Transferase</keyword>
<reference evidence="13 14" key="1">
    <citation type="journal article" date="2014" name="Genome Biol. Evol.">
        <title>The secreted proteins of Achlya hypogyna and Thraustotheca clavata identify the ancestral oomycete secretome and reveal gene acquisitions by horizontal gene transfer.</title>
        <authorList>
            <person name="Misner I."/>
            <person name="Blouin N."/>
            <person name="Leonard G."/>
            <person name="Richards T.A."/>
            <person name="Lane C.E."/>
        </authorList>
    </citation>
    <scope>NUCLEOTIDE SEQUENCE [LARGE SCALE GENOMIC DNA]</scope>
    <source>
        <strain evidence="13 14">ATCC 34112</strain>
    </source>
</reference>
<dbReference type="InterPro" id="IPR055442">
    <property type="entry name" value="Beta-prop_EML-like_2nd"/>
</dbReference>
<dbReference type="GO" id="GO:0030170">
    <property type="term" value="F:pyridoxal phosphate binding"/>
    <property type="evidence" value="ECO:0007669"/>
    <property type="project" value="InterPro"/>
</dbReference>
<dbReference type="InterPro" id="IPR005108">
    <property type="entry name" value="HELP"/>
</dbReference>
<dbReference type="GO" id="GO:0008483">
    <property type="term" value="F:transaminase activity"/>
    <property type="evidence" value="ECO:0007669"/>
    <property type="project" value="UniProtKB-KW"/>
</dbReference>
<evidence type="ECO:0000256" key="7">
    <source>
        <dbReference type="ARBA" id="ARBA00022737"/>
    </source>
</evidence>
<dbReference type="SMART" id="SM00320">
    <property type="entry name" value="WD40"/>
    <property type="match status" value="23"/>
</dbReference>
<comment type="similarity">
    <text evidence="3">Belongs to the class-II pyridoxal-phosphate-dependent aminotransferase family.</text>
</comment>
<evidence type="ECO:0000256" key="11">
    <source>
        <dbReference type="SAM" id="MobiDB-lite"/>
    </source>
</evidence>